<evidence type="ECO:0000259" key="6">
    <source>
        <dbReference type="Pfam" id="PF04932"/>
    </source>
</evidence>
<evidence type="ECO:0000256" key="5">
    <source>
        <dbReference type="SAM" id="Phobius"/>
    </source>
</evidence>
<evidence type="ECO:0000256" key="4">
    <source>
        <dbReference type="ARBA" id="ARBA00023136"/>
    </source>
</evidence>
<feature type="transmembrane region" description="Helical" evidence="5">
    <location>
        <begin position="190"/>
        <end position="208"/>
    </location>
</feature>
<evidence type="ECO:0000256" key="1">
    <source>
        <dbReference type="ARBA" id="ARBA00004141"/>
    </source>
</evidence>
<evidence type="ECO:0000313" key="7">
    <source>
        <dbReference type="EMBL" id="MEQ6917319.1"/>
    </source>
</evidence>
<accession>A0ABV1NHR7</accession>
<keyword evidence="8" id="KW-1185">Reference proteome</keyword>
<feature type="transmembrane region" description="Helical" evidence="5">
    <location>
        <begin position="214"/>
        <end position="230"/>
    </location>
</feature>
<keyword evidence="7" id="KW-0436">Ligase</keyword>
<feature type="transmembrane region" description="Helical" evidence="5">
    <location>
        <begin position="235"/>
        <end position="255"/>
    </location>
</feature>
<organism evidence="7 8">
    <name type="scientific">Halomonas aquatica</name>
    <dbReference type="NCBI Taxonomy" id="3151123"/>
    <lineage>
        <taxon>Bacteria</taxon>
        <taxon>Pseudomonadati</taxon>
        <taxon>Pseudomonadota</taxon>
        <taxon>Gammaproteobacteria</taxon>
        <taxon>Oceanospirillales</taxon>
        <taxon>Halomonadaceae</taxon>
        <taxon>Halomonas</taxon>
    </lineage>
</organism>
<evidence type="ECO:0000313" key="8">
    <source>
        <dbReference type="Proteomes" id="UP001442468"/>
    </source>
</evidence>
<sequence length="489" mass="54212">MPLPLALLAIILVTLWSSWVSPPVTPYNYHRWVVMGALMVLWALAGWWHRRRVQAALVRSCAWTYSRPGGRWLALVACLLVLAAVLLSLAPWVALLELAHWIAFAMLVLIVAVSVRHASRFQWLLAGGMAVLLLLVYALIALDSINFHWPIFTKMDATPGLANIRHFSDIAVGLMPLGLVYVVARGRLSVAVAFLTALPLGVWWYVLFLTEGRSGVLSLTLAILVAGMLFRRQALWPVATLFLSALPALAAWWWLNPLRLSAPGIFSRDITGTHDRLMLWGEAWQHAIENFPLGIGPMGFAGDGIEDGYRALAHAHNLFLNTAAEWGIPLTVLLLALALFGCWKIVERARSMPETDQPLYACLVMAFVGVMVNVQFSGGHIIPLSSLVMALVIGLVFGFRGLNSLPSATLSPSQSASARPALLWAAGMLVMAYLLFAGWSLYGLSVESTRLCNVELGRIRYFPRFWVQGRLECMRMLAPDHWLFWSWRG</sequence>
<gene>
    <name evidence="7" type="ORF">ABE960_07280</name>
</gene>
<feature type="transmembrane region" description="Helical" evidence="5">
    <location>
        <begin position="123"/>
        <end position="142"/>
    </location>
</feature>
<feature type="transmembrane region" description="Helical" evidence="5">
    <location>
        <begin position="98"/>
        <end position="116"/>
    </location>
</feature>
<proteinExistence type="predicted"/>
<reference evidence="7 8" key="1">
    <citation type="submission" date="2024-05" db="EMBL/GenBank/DDBJ databases">
        <title>Halomonas sp. SSM6 16S ribosomal RNA gene Genome sequencing and assembly.</title>
        <authorList>
            <person name="Yook S."/>
        </authorList>
    </citation>
    <scope>NUCLEOTIDE SEQUENCE [LARGE SCALE GENOMIC DNA]</scope>
    <source>
        <strain evidence="7 8">SSM6</strain>
    </source>
</reference>
<feature type="transmembrane region" description="Helical" evidence="5">
    <location>
        <begin position="382"/>
        <end position="402"/>
    </location>
</feature>
<feature type="transmembrane region" description="Helical" evidence="5">
    <location>
        <begin position="30"/>
        <end position="48"/>
    </location>
</feature>
<dbReference type="InterPro" id="IPR007016">
    <property type="entry name" value="O-antigen_ligase-rel_domated"/>
</dbReference>
<dbReference type="RefSeq" id="WP_349761585.1">
    <property type="nucleotide sequence ID" value="NZ_JBEGCJ010000003.1"/>
</dbReference>
<feature type="transmembrane region" description="Helical" evidence="5">
    <location>
        <begin position="326"/>
        <end position="346"/>
    </location>
</feature>
<dbReference type="PANTHER" id="PTHR37422">
    <property type="entry name" value="TEICHURONIC ACID BIOSYNTHESIS PROTEIN TUAE"/>
    <property type="match status" value="1"/>
</dbReference>
<evidence type="ECO:0000256" key="2">
    <source>
        <dbReference type="ARBA" id="ARBA00022692"/>
    </source>
</evidence>
<dbReference type="PANTHER" id="PTHR37422:SF23">
    <property type="entry name" value="TEICHURONIC ACID BIOSYNTHESIS PROTEIN TUAE"/>
    <property type="match status" value="1"/>
</dbReference>
<evidence type="ECO:0000256" key="3">
    <source>
        <dbReference type="ARBA" id="ARBA00022989"/>
    </source>
</evidence>
<feature type="transmembrane region" description="Helical" evidence="5">
    <location>
        <begin position="358"/>
        <end position="376"/>
    </location>
</feature>
<dbReference type="EMBL" id="JBEGCJ010000003">
    <property type="protein sequence ID" value="MEQ6917319.1"/>
    <property type="molecule type" value="Genomic_DNA"/>
</dbReference>
<feature type="transmembrane region" description="Helical" evidence="5">
    <location>
        <begin position="162"/>
        <end position="183"/>
    </location>
</feature>
<keyword evidence="2 5" id="KW-0812">Transmembrane</keyword>
<keyword evidence="3 5" id="KW-1133">Transmembrane helix</keyword>
<feature type="transmembrane region" description="Helical" evidence="5">
    <location>
        <begin position="69"/>
        <end position="92"/>
    </location>
</feature>
<dbReference type="GO" id="GO:0016874">
    <property type="term" value="F:ligase activity"/>
    <property type="evidence" value="ECO:0007669"/>
    <property type="project" value="UniProtKB-KW"/>
</dbReference>
<feature type="transmembrane region" description="Helical" evidence="5">
    <location>
        <begin position="422"/>
        <end position="442"/>
    </location>
</feature>
<comment type="subcellular location">
    <subcellularLocation>
        <location evidence="1">Membrane</location>
        <topology evidence="1">Multi-pass membrane protein</topology>
    </subcellularLocation>
</comment>
<keyword evidence="4 5" id="KW-0472">Membrane</keyword>
<name>A0ABV1NHR7_9GAMM</name>
<dbReference type="InterPro" id="IPR051533">
    <property type="entry name" value="WaaL-like"/>
</dbReference>
<dbReference type="Pfam" id="PF04932">
    <property type="entry name" value="Wzy_C"/>
    <property type="match status" value="1"/>
</dbReference>
<dbReference type="Proteomes" id="UP001442468">
    <property type="component" value="Unassembled WGS sequence"/>
</dbReference>
<comment type="caution">
    <text evidence="7">The sequence shown here is derived from an EMBL/GenBank/DDBJ whole genome shotgun (WGS) entry which is preliminary data.</text>
</comment>
<protein>
    <submittedName>
        <fullName evidence="7">O-antigen ligase family protein</fullName>
    </submittedName>
</protein>
<feature type="domain" description="O-antigen ligase-related" evidence="6">
    <location>
        <begin position="204"/>
        <end position="335"/>
    </location>
</feature>